<keyword evidence="1" id="KW-0812">Transmembrane</keyword>
<sequence length="313" mass="33956">MPARKTRRTPSVKKKRLTPVVKYLILIAFLAIFGFVLWKMGEAWTKRLWKDGSRITIVVANPSPEVFSYNPENASITQFTVPSDAQLDASGGYGSWSAASLWDLGIQERAGGQILARSIQRSFGIPVNGWTGRGGNVLFAEGELGWFSLVNIQSNLTFFDKVNLLLASGRVGRLSRANIDLEQRGVIKPKSLADGTKGFVINPDKSLSELDTLRDDKVFLDQKTLKITNAASVSGLAAQVSRVASVLGLRVISTDSTKGKVLGVCTVRGKDSELKSFAARRLVATYGCESEVGDPSGPTNLEIILGAKFAKEY</sequence>
<evidence type="ECO:0000313" key="2">
    <source>
        <dbReference type="EMBL" id="OGY07808.1"/>
    </source>
</evidence>
<dbReference type="AlphaFoldDB" id="A0A1G1UXG9"/>
<dbReference type="EMBL" id="MHBW01000035">
    <property type="protein sequence ID" value="OGY07808.1"/>
    <property type="molecule type" value="Genomic_DNA"/>
</dbReference>
<comment type="caution">
    <text evidence="2">The sequence shown here is derived from an EMBL/GenBank/DDBJ whole genome shotgun (WGS) entry which is preliminary data.</text>
</comment>
<feature type="transmembrane region" description="Helical" evidence="1">
    <location>
        <begin position="20"/>
        <end position="38"/>
    </location>
</feature>
<evidence type="ECO:0008006" key="4">
    <source>
        <dbReference type="Google" id="ProtNLM"/>
    </source>
</evidence>
<keyword evidence="1" id="KW-0472">Membrane</keyword>
<keyword evidence="1" id="KW-1133">Transmembrane helix</keyword>
<protein>
    <recommendedName>
        <fullName evidence="4">LytR/CpsA/Psr regulator C-terminal domain-containing protein</fullName>
    </recommendedName>
</protein>
<organism evidence="2 3">
    <name type="scientific">Candidatus Blackburnbacteria bacterium RIFCSPHIGHO2_01_FULL_43_15b</name>
    <dbReference type="NCBI Taxonomy" id="1797513"/>
    <lineage>
        <taxon>Bacteria</taxon>
        <taxon>Candidatus Blackburniibacteriota</taxon>
    </lineage>
</organism>
<proteinExistence type="predicted"/>
<gene>
    <name evidence="2" type="ORF">A2782_01550</name>
</gene>
<name>A0A1G1UXG9_9BACT</name>
<reference evidence="2 3" key="1">
    <citation type="journal article" date="2016" name="Nat. Commun.">
        <title>Thousands of microbial genomes shed light on interconnected biogeochemical processes in an aquifer system.</title>
        <authorList>
            <person name="Anantharaman K."/>
            <person name="Brown C.T."/>
            <person name="Hug L.A."/>
            <person name="Sharon I."/>
            <person name="Castelle C.J."/>
            <person name="Probst A.J."/>
            <person name="Thomas B.C."/>
            <person name="Singh A."/>
            <person name="Wilkins M.J."/>
            <person name="Karaoz U."/>
            <person name="Brodie E.L."/>
            <person name="Williams K.H."/>
            <person name="Hubbard S.S."/>
            <person name="Banfield J.F."/>
        </authorList>
    </citation>
    <scope>NUCLEOTIDE SEQUENCE [LARGE SCALE GENOMIC DNA]</scope>
</reference>
<evidence type="ECO:0000256" key="1">
    <source>
        <dbReference type="SAM" id="Phobius"/>
    </source>
</evidence>
<dbReference type="STRING" id="1797513.A2782_01550"/>
<evidence type="ECO:0000313" key="3">
    <source>
        <dbReference type="Proteomes" id="UP000177967"/>
    </source>
</evidence>
<dbReference type="Proteomes" id="UP000177967">
    <property type="component" value="Unassembled WGS sequence"/>
</dbReference>
<accession>A0A1G1UXG9</accession>